<dbReference type="PROSITE" id="PS51318">
    <property type="entry name" value="TAT"/>
    <property type="match status" value="1"/>
</dbReference>
<dbReference type="Proteomes" id="UP000700855">
    <property type="component" value="Unassembled WGS sequence"/>
</dbReference>
<evidence type="ECO:0000313" key="1">
    <source>
        <dbReference type="EMBL" id="MBI0143470.1"/>
    </source>
</evidence>
<reference evidence="1 2" key="1">
    <citation type="submission" date="2020-07" db="EMBL/GenBank/DDBJ databases">
        <title>Isolated bacteria genomes of Apis mellifera.</title>
        <authorList>
            <person name="Wu J."/>
            <person name="Zheng H."/>
        </authorList>
    </citation>
    <scope>NUCLEOTIDE SEQUENCE [LARGE SCALE GENOMIC DNA]</scope>
    <source>
        <strain evidence="1 2">W8116</strain>
    </source>
</reference>
<name>A0ABS0QYI8_9BIFI</name>
<proteinExistence type="predicted"/>
<organism evidence="1 2">
    <name type="scientific">Bifidobacterium choladohabitans</name>
    <dbReference type="NCBI Taxonomy" id="2750947"/>
    <lineage>
        <taxon>Bacteria</taxon>
        <taxon>Bacillati</taxon>
        <taxon>Actinomycetota</taxon>
        <taxon>Actinomycetes</taxon>
        <taxon>Bifidobacteriales</taxon>
        <taxon>Bifidobacteriaceae</taxon>
        <taxon>Bifidobacterium</taxon>
    </lineage>
</organism>
<dbReference type="NCBIfam" id="TIGR01409">
    <property type="entry name" value="TAT_signal_seq"/>
    <property type="match status" value="1"/>
</dbReference>
<gene>
    <name evidence="1" type="ORF">H3U98_01520</name>
</gene>
<keyword evidence="2" id="KW-1185">Reference proteome</keyword>
<accession>A0ABS0QYI8</accession>
<comment type="caution">
    <text evidence="1">The sequence shown here is derived from an EMBL/GenBank/DDBJ whole genome shotgun (WGS) entry which is preliminary data.</text>
</comment>
<protein>
    <submittedName>
        <fullName evidence="1">Twin-arginine translocation signal domain-containing protein</fullName>
    </submittedName>
</protein>
<dbReference type="EMBL" id="JACFSA010000001">
    <property type="protein sequence ID" value="MBI0143470.1"/>
    <property type="molecule type" value="Genomic_DNA"/>
</dbReference>
<sequence>MSSCSSRTCPSFSRRDFLAALGASGGAGGAGGAPMGSAS</sequence>
<evidence type="ECO:0000313" key="2">
    <source>
        <dbReference type="Proteomes" id="UP000700855"/>
    </source>
</evidence>
<dbReference type="InterPro" id="IPR006311">
    <property type="entry name" value="TAT_signal"/>
</dbReference>
<dbReference type="InterPro" id="IPR019546">
    <property type="entry name" value="TAT_signal_bac_arc"/>
</dbReference>